<proteinExistence type="predicted"/>
<comment type="caution">
    <text evidence="1">The sequence shown here is derived from an EMBL/GenBank/DDBJ whole genome shotgun (WGS) entry which is preliminary data.</text>
</comment>
<name>A0ABR1B722_POLSC</name>
<keyword evidence="2" id="KW-1185">Reference proteome</keyword>
<organism evidence="1 2">
    <name type="scientific">Polyplax serrata</name>
    <name type="common">Common mouse louse</name>
    <dbReference type="NCBI Taxonomy" id="468196"/>
    <lineage>
        <taxon>Eukaryota</taxon>
        <taxon>Metazoa</taxon>
        <taxon>Ecdysozoa</taxon>
        <taxon>Arthropoda</taxon>
        <taxon>Hexapoda</taxon>
        <taxon>Insecta</taxon>
        <taxon>Pterygota</taxon>
        <taxon>Neoptera</taxon>
        <taxon>Paraneoptera</taxon>
        <taxon>Psocodea</taxon>
        <taxon>Troctomorpha</taxon>
        <taxon>Phthiraptera</taxon>
        <taxon>Anoplura</taxon>
        <taxon>Polyplacidae</taxon>
        <taxon>Polyplax</taxon>
    </lineage>
</organism>
<reference evidence="1 2" key="1">
    <citation type="submission" date="2023-09" db="EMBL/GenBank/DDBJ databases">
        <title>Genomes of two closely related lineages of the louse Polyplax serrata with different host specificities.</title>
        <authorList>
            <person name="Martinu J."/>
            <person name="Tarabai H."/>
            <person name="Stefka J."/>
            <person name="Hypsa V."/>
        </authorList>
    </citation>
    <scope>NUCLEOTIDE SEQUENCE [LARGE SCALE GENOMIC DNA]</scope>
    <source>
        <strain evidence="1">98ZLc_SE</strain>
    </source>
</reference>
<evidence type="ECO:0000313" key="2">
    <source>
        <dbReference type="Proteomes" id="UP001359485"/>
    </source>
</evidence>
<accession>A0ABR1B722</accession>
<gene>
    <name evidence="1" type="ORF">RUM44_007665</name>
</gene>
<evidence type="ECO:0000313" key="1">
    <source>
        <dbReference type="EMBL" id="KAK6637251.1"/>
    </source>
</evidence>
<dbReference type="EMBL" id="JAWJWF010000002">
    <property type="protein sequence ID" value="KAK6637251.1"/>
    <property type="molecule type" value="Genomic_DNA"/>
</dbReference>
<dbReference type="Proteomes" id="UP001359485">
    <property type="component" value="Unassembled WGS sequence"/>
</dbReference>
<protein>
    <submittedName>
        <fullName evidence="1">Uncharacterized protein</fullName>
    </submittedName>
</protein>
<sequence length="129" mass="14618">MAGFQKRRRKGCVAVDEEAKAPKMRLLERVTVFCRLQAWPVTDDVPRGGIVEAENLGAKTEITGNQEVTLMRRNKTGRDETRKLGRSMGAAGCEQTRSQVSTSAYLKKPGVPVYYMYFTDVLKERFERV</sequence>